<protein>
    <submittedName>
        <fullName evidence="3">Uncharacterized protein</fullName>
    </submittedName>
</protein>
<sequence>MESELQIGNILELVRTITLLWPMPSILAAKTFKRLTATGPTPPFTNWTEVKMFSQNTRVMNTNGTVDWEYLNIGTDHYLMVSNAENSGTGEQLLSVMYRWHGLDKFVPVHYLHTGPNVDIEVFTDRSNVYAIYANVN</sequence>
<organism evidence="3 4">
    <name type="scientific">Lymnaea stagnalis</name>
    <name type="common">Great pond snail</name>
    <name type="synonym">Helix stagnalis</name>
    <dbReference type="NCBI Taxonomy" id="6523"/>
    <lineage>
        <taxon>Eukaryota</taxon>
        <taxon>Metazoa</taxon>
        <taxon>Spiralia</taxon>
        <taxon>Lophotrochozoa</taxon>
        <taxon>Mollusca</taxon>
        <taxon>Gastropoda</taxon>
        <taxon>Heterobranchia</taxon>
        <taxon>Euthyneura</taxon>
        <taxon>Panpulmonata</taxon>
        <taxon>Hygrophila</taxon>
        <taxon>Lymnaeoidea</taxon>
        <taxon>Lymnaeidae</taxon>
        <taxon>Lymnaea</taxon>
    </lineage>
</organism>
<evidence type="ECO:0000256" key="1">
    <source>
        <dbReference type="ARBA" id="ARBA00022729"/>
    </source>
</evidence>
<evidence type="ECO:0000313" key="3">
    <source>
        <dbReference type="EMBL" id="CAL1529442.1"/>
    </source>
</evidence>
<dbReference type="InterPro" id="IPR005492">
    <property type="entry name" value="EPTP"/>
</dbReference>
<keyword evidence="2" id="KW-0677">Repeat</keyword>
<name>A0AAV2H7N9_LYMST</name>
<dbReference type="Proteomes" id="UP001497497">
    <property type="component" value="Unassembled WGS sequence"/>
</dbReference>
<proteinExistence type="predicted"/>
<accession>A0AAV2H7N9</accession>
<reference evidence="3 4" key="1">
    <citation type="submission" date="2024-04" db="EMBL/GenBank/DDBJ databases">
        <authorList>
            <consortium name="Genoscope - CEA"/>
            <person name="William W."/>
        </authorList>
    </citation>
    <scope>NUCLEOTIDE SEQUENCE [LARGE SCALE GENOMIC DNA]</scope>
</reference>
<keyword evidence="1" id="KW-0732">Signal</keyword>
<dbReference type="AlphaFoldDB" id="A0AAV2H7N9"/>
<comment type="caution">
    <text evidence="3">The sequence shown here is derived from an EMBL/GenBank/DDBJ whole genome shotgun (WGS) entry which is preliminary data.</text>
</comment>
<dbReference type="EMBL" id="CAXITT010000049">
    <property type="protein sequence ID" value="CAL1529442.1"/>
    <property type="molecule type" value="Genomic_DNA"/>
</dbReference>
<keyword evidence="4" id="KW-1185">Reference proteome</keyword>
<dbReference type="Pfam" id="PF03736">
    <property type="entry name" value="EPTP"/>
    <property type="match status" value="1"/>
</dbReference>
<dbReference type="InterPro" id="IPR009039">
    <property type="entry name" value="EAR"/>
</dbReference>
<evidence type="ECO:0000313" key="4">
    <source>
        <dbReference type="Proteomes" id="UP001497497"/>
    </source>
</evidence>
<gene>
    <name evidence="3" type="ORF">GSLYS_00003597001</name>
</gene>
<evidence type="ECO:0000256" key="2">
    <source>
        <dbReference type="ARBA" id="ARBA00022737"/>
    </source>
</evidence>
<dbReference type="PROSITE" id="PS50912">
    <property type="entry name" value="EAR"/>
    <property type="match status" value="1"/>
</dbReference>